<evidence type="ECO:0000313" key="2">
    <source>
        <dbReference type="EMBL" id="MFC0679752.1"/>
    </source>
</evidence>
<feature type="region of interest" description="Disordered" evidence="1">
    <location>
        <begin position="38"/>
        <end position="58"/>
    </location>
</feature>
<name>A0ABV6RTK8_9GAMM</name>
<evidence type="ECO:0000256" key="1">
    <source>
        <dbReference type="SAM" id="MobiDB-lite"/>
    </source>
</evidence>
<dbReference type="GO" id="GO:0008939">
    <property type="term" value="F:nicotinate-nucleotide-dimethylbenzimidazole phosphoribosyltransferase activity"/>
    <property type="evidence" value="ECO:0007669"/>
    <property type="project" value="UniProtKB-EC"/>
</dbReference>
<dbReference type="RefSeq" id="WP_386670808.1">
    <property type="nucleotide sequence ID" value="NZ_JBHLTG010000004.1"/>
</dbReference>
<keyword evidence="3" id="KW-1185">Reference proteome</keyword>
<proteinExistence type="predicted"/>
<gene>
    <name evidence="2" type="ORF">ACFFGH_18080</name>
</gene>
<evidence type="ECO:0000313" key="3">
    <source>
        <dbReference type="Proteomes" id="UP001589896"/>
    </source>
</evidence>
<comment type="caution">
    <text evidence="2">The sequence shown here is derived from an EMBL/GenBank/DDBJ whole genome shotgun (WGS) entry which is preliminary data.</text>
</comment>
<accession>A0ABV6RTK8</accession>
<reference evidence="2 3" key="1">
    <citation type="submission" date="2024-09" db="EMBL/GenBank/DDBJ databases">
        <authorList>
            <person name="Sun Q."/>
            <person name="Mori K."/>
        </authorList>
    </citation>
    <scope>NUCLEOTIDE SEQUENCE [LARGE SCALE GENOMIC DNA]</scope>
    <source>
        <strain evidence="2 3">KCTC 23076</strain>
    </source>
</reference>
<protein>
    <submittedName>
        <fullName evidence="2">Nicotinate-nucleotide--dimethylbenzimidazole phosphoribosyltransferase</fullName>
        <ecNumber evidence="2">2.4.2.21</ecNumber>
    </submittedName>
</protein>
<dbReference type="InterPro" id="IPR036087">
    <property type="entry name" value="Nict_dMeBzImd_PRibTrfase_sf"/>
</dbReference>
<sequence length="108" mass="10578">MFARGKQAASGAALMVDGCSSTAGYAITIASVRAPAPRAHADSTLAGTKAQHAGSPSTVRTSAALDTHVRAAKGNGGTLALPLLPAACAILSTMATLETASISERSAA</sequence>
<dbReference type="Proteomes" id="UP001589896">
    <property type="component" value="Unassembled WGS sequence"/>
</dbReference>
<keyword evidence="2" id="KW-0808">Transferase</keyword>
<dbReference type="InterPro" id="IPR003200">
    <property type="entry name" value="Nict_dMeBzImd_PRibTrfase"/>
</dbReference>
<dbReference type="Pfam" id="PF02277">
    <property type="entry name" value="DBI_PRT"/>
    <property type="match status" value="1"/>
</dbReference>
<keyword evidence="2" id="KW-0328">Glycosyltransferase</keyword>
<dbReference type="EMBL" id="JBHLTG010000004">
    <property type="protein sequence ID" value="MFC0679752.1"/>
    <property type="molecule type" value="Genomic_DNA"/>
</dbReference>
<dbReference type="EC" id="2.4.2.21" evidence="2"/>
<organism evidence="2 3">
    <name type="scientific">Lysobacter korlensis</name>
    <dbReference type="NCBI Taxonomy" id="553636"/>
    <lineage>
        <taxon>Bacteria</taxon>
        <taxon>Pseudomonadati</taxon>
        <taxon>Pseudomonadota</taxon>
        <taxon>Gammaproteobacteria</taxon>
        <taxon>Lysobacterales</taxon>
        <taxon>Lysobacteraceae</taxon>
        <taxon>Lysobacter</taxon>
    </lineage>
</organism>
<dbReference type="SUPFAM" id="SSF52733">
    <property type="entry name" value="Nicotinate mononucleotide:5,6-dimethylbenzimidazole phosphoribosyltransferase (CobT)"/>
    <property type="match status" value="1"/>
</dbReference>